<proteinExistence type="inferred from homology"/>
<dbReference type="InterPro" id="IPR050079">
    <property type="entry name" value="DEAD_box_RNA_helicase"/>
</dbReference>
<evidence type="ECO:0000256" key="5">
    <source>
        <dbReference type="ARBA" id="ARBA00022741"/>
    </source>
</evidence>
<evidence type="ECO:0000256" key="7">
    <source>
        <dbReference type="ARBA" id="ARBA00022806"/>
    </source>
</evidence>
<dbReference type="RefSeq" id="WP_248826964.1">
    <property type="nucleotide sequence ID" value="NZ_JALKFT010000051.1"/>
</dbReference>
<dbReference type="InterPro" id="IPR038257">
    <property type="entry name" value="CRISPR-assoc_Cas3_HD_sf"/>
</dbReference>
<keyword evidence="8" id="KW-0067">ATP-binding</keyword>
<evidence type="ECO:0000256" key="1">
    <source>
        <dbReference type="ARBA" id="ARBA00006847"/>
    </source>
</evidence>
<evidence type="ECO:0000256" key="3">
    <source>
        <dbReference type="ARBA" id="ARBA00022722"/>
    </source>
</evidence>
<dbReference type="InterPro" id="IPR006474">
    <property type="entry name" value="Helicase_Cas3_CRISPR-ass_core"/>
</dbReference>
<dbReference type="SUPFAM" id="SSF109604">
    <property type="entry name" value="HD-domain/PDEase-like"/>
    <property type="match status" value="1"/>
</dbReference>
<accession>A0ABT0K528</accession>
<dbReference type="Gene3D" id="3.40.50.300">
    <property type="entry name" value="P-loop containing nucleotide triphosphate hydrolases"/>
    <property type="match status" value="2"/>
</dbReference>
<evidence type="ECO:0000256" key="9">
    <source>
        <dbReference type="ARBA" id="ARBA00023118"/>
    </source>
</evidence>
<dbReference type="InterPro" id="IPR011545">
    <property type="entry name" value="DEAD/DEAH_box_helicase_dom"/>
</dbReference>
<dbReference type="Proteomes" id="UP001201873">
    <property type="component" value="Unassembled WGS sequence"/>
</dbReference>
<dbReference type="NCBIfam" id="TIGR01587">
    <property type="entry name" value="cas3_core"/>
    <property type="match status" value="1"/>
</dbReference>
<dbReference type="InterPro" id="IPR006483">
    <property type="entry name" value="CRISPR-assoc_Cas3_HD"/>
</dbReference>
<dbReference type="InterPro" id="IPR027417">
    <property type="entry name" value="P-loop_NTPase"/>
</dbReference>
<evidence type="ECO:0000256" key="4">
    <source>
        <dbReference type="ARBA" id="ARBA00022723"/>
    </source>
</evidence>
<dbReference type="InterPro" id="IPR003607">
    <property type="entry name" value="HD/PDEase_dom"/>
</dbReference>
<dbReference type="Pfam" id="PF22590">
    <property type="entry name" value="Cas3-like_C_2"/>
    <property type="match status" value="1"/>
</dbReference>
<dbReference type="NCBIfam" id="TIGR01596">
    <property type="entry name" value="cas3_HD"/>
    <property type="match status" value="1"/>
</dbReference>
<protein>
    <submittedName>
        <fullName evidence="11">CRISPR-associated helicase Cas3</fullName>
    </submittedName>
</protein>
<sequence length="850" mass="92281">MTDPPTDEVLATLLAKSAGRSVGDEPERLTDHSRAVRDAARAVAARIGAAGPIAAAPRFWEWAEWAALLHDAGKVTEGFQRQIRPGGTAWGERHEVLSLAYVGLFHPEPPAGGETTPPVADRLMTATGVLFHHRALTSSDEELVERCLTYTYSEDTDWRSAFGVTGGRDGDPDPLIQIPRRRHAELLGWFAGQLGWEPALSERRKMWERARELFLATRDRWVDPVSERDGLLAVLLQGAVTLADHAGSAHVPLQAHMPLPRRFLDRLPTPYDHQCAAATVEGHVIVRAPTGSGKTEAGLGWASARLERMPGQPRLVWVLPYRASIDATAARFRTNLDPPPPISSPSPMAMAMAMAMAPDDAPRTGAGDQSTPAEPEPDIGILHATAARTLLERAVDEDCPSPRDAARKARARAGAMRLFAQRVRVATPHQLLRAAIAGPRYSSVLLEQANCLMILDELHAYDPITFGRICAAMRLWSQLGSKVAVLSATLAEPMVTLVRESLGGPCELVSAAPGTAPDRHRLVLADTPITAPGSLDTIRGWLAAGHAVLVVANSVRTAQRLHAELGPAARAATTPDDLDSAVLLHSRFRAKDRAAIERRILARHPEREPGEPARRGGGLVVSTQVLEVSLCLDFDRGASEVAPIEAVAQRAGRVNRRGRHPEGPVEFQVHPVERNLPYDQEALDAAWSALRSTVDTDPTISEQTIGAWLDHVYATEWGQRWTATAARARDEFAASFLTFRRPFDDRSEFAGKLDEQFDTVHVLHADDVAEYRELAGRDHGDPLLAEGLLIPIRFSQSAMLRQAGRLVLDRNLRVPVVDAPYSSETGLELSLDNTTGGVSAAVAGLPDTVL</sequence>
<reference evidence="11 12" key="1">
    <citation type="submission" date="2022-04" db="EMBL/GenBank/DDBJ databases">
        <title>Genome diversity in the genus Frankia.</title>
        <authorList>
            <person name="Carlos-Shanley C."/>
            <person name="Hahn D."/>
        </authorList>
    </citation>
    <scope>NUCLEOTIDE SEQUENCE [LARGE SCALE GENOMIC DNA]</scope>
    <source>
        <strain evidence="11 12">Ag45/Mut15</strain>
    </source>
</reference>
<dbReference type="PROSITE" id="PS51643">
    <property type="entry name" value="HD_CAS3"/>
    <property type="match status" value="1"/>
</dbReference>
<keyword evidence="5" id="KW-0547">Nucleotide-binding</keyword>
<dbReference type="CDD" id="cd09641">
    <property type="entry name" value="Cas3''_I"/>
    <property type="match status" value="1"/>
</dbReference>
<name>A0ABT0K528_9ACTN</name>
<comment type="similarity">
    <text evidence="1">In the N-terminal section; belongs to the CRISPR-associated nuclease Cas3-HD family.</text>
</comment>
<comment type="caution">
    <text evidence="11">The sequence shown here is derived from an EMBL/GenBank/DDBJ whole genome shotgun (WGS) entry which is preliminary data.</text>
</comment>
<gene>
    <name evidence="11" type="primary">cas3</name>
    <name evidence="11" type="ORF">MXD59_24615</name>
</gene>
<keyword evidence="12" id="KW-1185">Reference proteome</keyword>
<evidence type="ECO:0000256" key="8">
    <source>
        <dbReference type="ARBA" id="ARBA00022840"/>
    </source>
</evidence>
<dbReference type="Pfam" id="PF00270">
    <property type="entry name" value="DEAD"/>
    <property type="match status" value="1"/>
</dbReference>
<keyword evidence="6" id="KW-0378">Hydrolase</keyword>
<dbReference type="PANTHER" id="PTHR47959">
    <property type="entry name" value="ATP-DEPENDENT RNA HELICASE RHLE-RELATED"/>
    <property type="match status" value="1"/>
</dbReference>
<keyword evidence="7" id="KW-0347">Helicase</keyword>
<keyword evidence="9" id="KW-0051">Antiviral defense</keyword>
<dbReference type="Pfam" id="PF18019">
    <property type="entry name" value="Cas3_HD"/>
    <property type="match status" value="1"/>
</dbReference>
<evidence type="ECO:0000256" key="6">
    <source>
        <dbReference type="ARBA" id="ARBA00022801"/>
    </source>
</evidence>
<dbReference type="SMART" id="SM00487">
    <property type="entry name" value="DEXDc"/>
    <property type="match status" value="1"/>
</dbReference>
<dbReference type="PANTHER" id="PTHR47959:SF16">
    <property type="entry name" value="CRISPR-ASSOCIATED NUCLEASE_HELICASE CAS3-RELATED"/>
    <property type="match status" value="1"/>
</dbReference>
<keyword evidence="3" id="KW-0540">Nuclease</keyword>
<comment type="similarity">
    <text evidence="2">In the central section; belongs to the CRISPR-associated helicase Cas3 family.</text>
</comment>
<evidence type="ECO:0000313" key="12">
    <source>
        <dbReference type="Proteomes" id="UP001201873"/>
    </source>
</evidence>
<dbReference type="SMART" id="SM00471">
    <property type="entry name" value="HDc"/>
    <property type="match status" value="1"/>
</dbReference>
<dbReference type="InterPro" id="IPR014001">
    <property type="entry name" value="Helicase_ATP-bd"/>
</dbReference>
<dbReference type="InterPro" id="IPR054712">
    <property type="entry name" value="Cas3-like_dom"/>
</dbReference>
<feature type="domain" description="HD Cas3-type" evidence="10">
    <location>
        <begin position="22"/>
        <end position="246"/>
    </location>
</feature>
<dbReference type="EMBL" id="JALKFT010000051">
    <property type="protein sequence ID" value="MCK9878903.1"/>
    <property type="molecule type" value="Genomic_DNA"/>
</dbReference>
<dbReference type="Gene3D" id="1.10.3210.30">
    <property type="match status" value="1"/>
</dbReference>
<organism evidence="11 12">
    <name type="scientific">Frankia umida</name>
    <dbReference type="NCBI Taxonomy" id="573489"/>
    <lineage>
        <taxon>Bacteria</taxon>
        <taxon>Bacillati</taxon>
        <taxon>Actinomycetota</taxon>
        <taxon>Actinomycetes</taxon>
        <taxon>Frankiales</taxon>
        <taxon>Frankiaceae</taxon>
        <taxon>Frankia</taxon>
    </lineage>
</organism>
<evidence type="ECO:0000256" key="2">
    <source>
        <dbReference type="ARBA" id="ARBA00009046"/>
    </source>
</evidence>
<evidence type="ECO:0000313" key="11">
    <source>
        <dbReference type="EMBL" id="MCK9878903.1"/>
    </source>
</evidence>
<evidence type="ECO:0000259" key="10">
    <source>
        <dbReference type="PROSITE" id="PS51643"/>
    </source>
</evidence>
<keyword evidence="4" id="KW-0479">Metal-binding</keyword>
<dbReference type="SUPFAM" id="SSF52540">
    <property type="entry name" value="P-loop containing nucleoside triphosphate hydrolases"/>
    <property type="match status" value="1"/>
</dbReference>